<evidence type="ECO:0000313" key="2">
    <source>
        <dbReference type="EMBL" id="EJD33727.1"/>
    </source>
</evidence>
<dbReference type="EMBL" id="JH688104">
    <property type="protein sequence ID" value="EJD33727.1"/>
    <property type="molecule type" value="Genomic_DNA"/>
</dbReference>
<feature type="non-terminal residue" evidence="2">
    <location>
        <position position="1"/>
    </location>
</feature>
<dbReference type="KEGG" id="adl:AURDEDRAFT_18564"/>
<evidence type="ECO:0000256" key="1">
    <source>
        <dbReference type="SAM" id="Phobius"/>
    </source>
</evidence>
<dbReference type="InParanoid" id="J0WPD3"/>
<dbReference type="Proteomes" id="UP000006514">
    <property type="component" value="Unassembled WGS sequence"/>
</dbReference>
<keyword evidence="3" id="KW-1185">Reference proteome</keyword>
<proteinExistence type="predicted"/>
<sequence>DYNDVVKNAAQAGWQVASLAVPPFYVALTIARRGRSAVTLNSVMRAQWIGGVTGTGIGGGLGALLGSPLRIRCASLALHYVSGEAIDASWKAARVRRNDYSTAGAVVVAALLSPALFWNYGRAFDLVLGGALFGCAAGSLTHVFKAMPPRHAAPVLPPP</sequence>
<feature type="transmembrane region" description="Helical" evidence="1">
    <location>
        <begin position="126"/>
        <end position="144"/>
    </location>
</feature>
<keyword evidence="1" id="KW-0472">Membrane</keyword>
<name>J0WPD3_AURST</name>
<organism evidence="2 3">
    <name type="scientific">Auricularia subglabra (strain TFB-10046 / SS5)</name>
    <name type="common">White-rot fungus</name>
    <name type="synonym">Auricularia delicata (strain TFB10046)</name>
    <dbReference type="NCBI Taxonomy" id="717982"/>
    <lineage>
        <taxon>Eukaryota</taxon>
        <taxon>Fungi</taxon>
        <taxon>Dikarya</taxon>
        <taxon>Basidiomycota</taxon>
        <taxon>Agaricomycotina</taxon>
        <taxon>Agaricomycetes</taxon>
        <taxon>Auriculariales</taxon>
        <taxon>Auriculariaceae</taxon>
        <taxon>Auricularia</taxon>
    </lineage>
</organism>
<accession>J0WPD3</accession>
<gene>
    <name evidence="2" type="ORF">AURDEDRAFT_18564</name>
</gene>
<dbReference type="OMA" id="IETAYNV"/>
<dbReference type="OrthoDB" id="2524788at2759"/>
<dbReference type="AlphaFoldDB" id="J0WPD3"/>
<reference evidence="3" key="1">
    <citation type="journal article" date="2012" name="Science">
        <title>The Paleozoic origin of enzymatic lignin decomposition reconstructed from 31 fungal genomes.</title>
        <authorList>
            <person name="Floudas D."/>
            <person name="Binder M."/>
            <person name="Riley R."/>
            <person name="Barry K."/>
            <person name="Blanchette R.A."/>
            <person name="Henrissat B."/>
            <person name="Martinez A.T."/>
            <person name="Otillar R."/>
            <person name="Spatafora J.W."/>
            <person name="Yadav J.S."/>
            <person name="Aerts A."/>
            <person name="Benoit I."/>
            <person name="Boyd A."/>
            <person name="Carlson A."/>
            <person name="Copeland A."/>
            <person name="Coutinho P.M."/>
            <person name="de Vries R.P."/>
            <person name="Ferreira P."/>
            <person name="Findley K."/>
            <person name="Foster B."/>
            <person name="Gaskell J."/>
            <person name="Glotzer D."/>
            <person name="Gorecki P."/>
            <person name="Heitman J."/>
            <person name="Hesse C."/>
            <person name="Hori C."/>
            <person name="Igarashi K."/>
            <person name="Jurgens J.A."/>
            <person name="Kallen N."/>
            <person name="Kersten P."/>
            <person name="Kohler A."/>
            <person name="Kuees U."/>
            <person name="Kumar T.K.A."/>
            <person name="Kuo A."/>
            <person name="LaButti K."/>
            <person name="Larrondo L.F."/>
            <person name="Lindquist E."/>
            <person name="Ling A."/>
            <person name="Lombard V."/>
            <person name="Lucas S."/>
            <person name="Lundell T."/>
            <person name="Martin R."/>
            <person name="McLaughlin D.J."/>
            <person name="Morgenstern I."/>
            <person name="Morin E."/>
            <person name="Murat C."/>
            <person name="Nagy L.G."/>
            <person name="Nolan M."/>
            <person name="Ohm R.A."/>
            <person name="Patyshakuliyeva A."/>
            <person name="Rokas A."/>
            <person name="Ruiz-Duenas F.J."/>
            <person name="Sabat G."/>
            <person name="Salamov A."/>
            <person name="Samejima M."/>
            <person name="Schmutz J."/>
            <person name="Slot J.C."/>
            <person name="St John F."/>
            <person name="Stenlid J."/>
            <person name="Sun H."/>
            <person name="Sun S."/>
            <person name="Syed K."/>
            <person name="Tsang A."/>
            <person name="Wiebenga A."/>
            <person name="Young D."/>
            <person name="Pisabarro A."/>
            <person name="Eastwood D.C."/>
            <person name="Martin F."/>
            <person name="Cullen D."/>
            <person name="Grigoriev I.V."/>
            <person name="Hibbett D.S."/>
        </authorList>
    </citation>
    <scope>NUCLEOTIDE SEQUENCE [LARGE SCALE GENOMIC DNA]</scope>
    <source>
        <strain evidence="3">TFB10046</strain>
    </source>
</reference>
<feature type="transmembrane region" description="Helical" evidence="1">
    <location>
        <begin position="100"/>
        <end position="120"/>
    </location>
</feature>
<feature type="transmembrane region" description="Helical" evidence="1">
    <location>
        <begin position="12"/>
        <end position="31"/>
    </location>
</feature>
<evidence type="ECO:0000313" key="3">
    <source>
        <dbReference type="Proteomes" id="UP000006514"/>
    </source>
</evidence>
<keyword evidence="1" id="KW-0812">Transmembrane</keyword>
<protein>
    <submittedName>
        <fullName evidence="2">Uncharacterized protein</fullName>
    </submittedName>
</protein>
<feature type="non-terminal residue" evidence="2">
    <location>
        <position position="159"/>
    </location>
</feature>
<dbReference type="eggNOG" id="ENOG502S8T8">
    <property type="taxonomic scope" value="Eukaryota"/>
</dbReference>
<keyword evidence="1" id="KW-1133">Transmembrane helix</keyword>